<evidence type="ECO:0000313" key="1">
    <source>
        <dbReference type="EMBL" id="MBB5984631.1"/>
    </source>
</evidence>
<comment type="caution">
    <text evidence="1">The sequence shown here is derived from an EMBL/GenBank/DDBJ whole genome shotgun (WGS) entry which is preliminary data.</text>
</comment>
<dbReference type="Gene3D" id="3.30.460.40">
    <property type="match status" value="1"/>
</dbReference>
<accession>A0ABR6NBH0</accession>
<gene>
    <name evidence="1" type="ORF">HNP60_000605</name>
</gene>
<evidence type="ECO:0000313" key="2">
    <source>
        <dbReference type="Proteomes" id="UP001138540"/>
    </source>
</evidence>
<organism evidence="1 2">
    <name type="scientific">Sphingobium lignivorans</name>
    <dbReference type="NCBI Taxonomy" id="2735886"/>
    <lineage>
        <taxon>Bacteria</taxon>
        <taxon>Pseudomonadati</taxon>
        <taxon>Pseudomonadota</taxon>
        <taxon>Alphaproteobacteria</taxon>
        <taxon>Sphingomonadales</taxon>
        <taxon>Sphingomonadaceae</taxon>
        <taxon>Sphingobium</taxon>
    </lineage>
</organism>
<dbReference type="InterPro" id="IPR043519">
    <property type="entry name" value="NT_sf"/>
</dbReference>
<dbReference type="Proteomes" id="UP001138540">
    <property type="component" value="Unassembled WGS sequence"/>
</dbReference>
<keyword evidence="2" id="KW-1185">Reference proteome</keyword>
<name>A0ABR6NBH0_9SPHN</name>
<proteinExistence type="predicted"/>
<dbReference type="RefSeq" id="WP_184150021.1">
    <property type="nucleotide sequence ID" value="NZ_JACHKA010000001.1"/>
</dbReference>
<dbReference type="SUPFAM" id="SSF81301">
    <property type="entry name" value="Nucleotidyltransferase"/>
    <property type="match status" value="1"/>
</dbReference>
<dbReference type="EMBL" id="JACHKA010000001">
    <property type="protein sequence ID" value="MBB5984631.1"/>
    <property type="molecule type" value="Genomic_DNA"/>
</dbReference>
<protein>
    <recommendedName>
        <fullName evidence="3">Nucleotidyltransferase family protein</fullName>
    </recommendedName>
</protein>
<evidence type="ECO:0008006" key="3">
    <source>
        <dbReference type="Google" id="ProtNLM"/>
    </source>
</evidence>
<sequence length="262" mass="30202">MLDIPGSQDPPSFDPPPEAAAFYADSLKLLNEWDIPYLLSGTYALTCHTGVVRPTKDIDIFCKPGDAPRLLARFKESGYDVTVEDERWIAKVWSGDNFFDVIFNMSSASIPITDAWFVEANTADVYGTTVRVTPPTEFIVSKVFIQDRYRYDGADVAHTILKKHDQIDWQRLLSLMELHWEVLLIHILNFRFIYPTERDLIPRWLFDTLVERLHAQAELPAAKVRICRGRLFSPRDYLVDISEWGFADLVGKGMDEKHERHL</sequence>
<reference evidence="1 2" key="1">
    <citation type="submission" date="2020-08" db="EMBL/GenBank/DDBJ databases">
        <title>Exploring microbial biodiversity for novel pathways involved in the catabolism of aromatic compounds derived from lignin.</title>
        <authorList>
            <person name="Elkins J."/>
        </authorList>
    </citation>
    <scope>NUCLEOTIDE SEQUENCE [LARGE SCALE GENOMIC DNA]</scope>
    <source>
        <strain evidence="1 2">B1D3A</strain>
    </source>
</reference>